<evidence type="ECO:0000256" key="5">
    <source>
        <dbReference type="ARBA" id="ARBA00022989"/>
    </source>
</evidence>
<dbReference type="Pfam" id="PF14798">
    <property type="entry name" value="Ca_hom_mod"/>
    <property type="match status" value="1"/>
</dbReference>
<keyword evidence="5 9" id="KW-1133">Transmembrane helix</keyword>
<keyword evidence="11" id="KW-1185">Reference proteome</keyword>
<dbReference type="GO" id="GO:0005261">
    <property type="term" value="F:monoatomic cation channel activity"/>
    <property type="evidence" value="ECO:0007669"/>
    <property type="project" value="TreeGrafter"/>
</dbReference>
<evidence type="ECO:0000256" key="1">
    <source>
        <dbReference type="ARBA" id="ARBA00004141"/>
    </source>
</evidence>
<dbReference type="PANTHER" id="PTHR32261:SF1">
    <property type="entry name" value="CALCIUM HOMEOSTASIS MODULATOR PROTEIN"/>
    <property type="match status" value="1"/>
</dbReference>
<protein>
    <submittedName>
        <fullName evidence="10">Uncharacterized protein</fullName>
    </submittedName>
</protein>
<keyword evidence="7 9" id="KW-0472">Membrane</keyword>
<name>A0A5C6NK17_9TELE</name>
<sequence length="293" mass="33558">MGLEKLVELEFECPCNPTWNKRLSSAFFIVSTIMAFILMFIIQGFRRKELILKLTTRGCKCDEFILKLNDKRCSCDEKTLKLIDQRCSCDKSQFTLNTQEGKCDVLIFKSITERCSCEKSTLKLITQGCSCDESTVTLITQECKCGKSKFTQGWDECIKKTFTSFVAAFVWLILLFLDGQYFTCAKTYWEGKFVLVDKAAPQKWCEPISEGNFTRQELMLLSQEWNATSQVIGMSFLFLICVGLTVYLIRECCQQRKRLRSSDSGSQVPGTPPKTTYTAHHTHCVEMYSLLIS</sequence>
<dbReference type="GO" id="GO:1904669">
    <property type="term" value="P:ATP export"/>
    <property type="evidence" value="ECO:0007669"/>
    <property type="project" value="UniProtKB-ARBA"/>
</dbReference>
<evidence type="ECO:0000256" key="4">
    <source>
        <dbReference type="ARBA" id="ARBA00022692"/>
    </source>
</evidence>
<comment type="similarity">
    <text evidence="2">Belongs to the CALHM family.</text>
</comment>
<dbReference type="InterPro" id="IPR029569">
    <property type="entry name" value="CALHM"/>
</dbReference>
<evidence type="ECO:0000256" key="2">
    <source>
        <dbReference type="ARBA" id="ARBA00008497"/>
    </source>
</evidence>
<evidence type="ECO:0000256" key="8">
    <source>
        <dbReference type="ARBA" id="ARBA00023303"/>
    </source>
</evidence>
<organism evidence="10 11">
    <name type="scientific">Takifugu flavidus</name>
    <name type="common">sansaifugu</name>
    <dbReference type="NCBI Taxonomy" id="433684"/>
    <lineage>
        <taxon>Eukaryota</taxon>
        <taxon>Metazoa</taxon>
        <taxon>Chordata</taxon>
        <taxon>Craniata</taxon>
        <taxon>Vertebrata</taxon>
        <taxon>Euteleostomi</taxon>
        <taxon>Actinopterygii</taxon>
        <taxon>Neopterygii</taxon>
        <taxon>Teleostei</taxon>
        <taxon>Neoteleostei</taxon>
        <taxon>Acanthomorphata</taxon>
        <taxon>Eupercaria</taxon>
        <taxon>Tetraodontiformes</taxon>
        <taxon>Tetradontoidea</taxon>
        <taxon>Tetraodontidae</taxon>
        <taxon>Takifugu</taxon>
    </lineage>
</organism>
<evidence type="ECO:0000256" key="6">
    <source>
        <dbReference type="ARBA" id="ARBA00023065"/>
    </source>
</evidence>
<dbReference type="AlphaFoldDB" id="A0A5C6NK17"/>
<feature type="transmembrane region" description="Helical" evidence="9">
    <location>
        <begin position="227"/>
        <end position="249"/>
    </location>
</feature>
<gene>
    <name evidence="10" type="ORF">D4764_02G0005170</name>
</gene>
<dbReference type="EMBL" id="RHFK02000012">
    <property type="protein sequence ID" value="TWW67476.1"/>
    <property type="molecule type" value="Genomic_DNA"/>
</dbReference>
<keyword evidence="4 9" id="KW-0812">Transmembrane</keyword>
<feature type="transmembrane region" description="Helical" evidence="9">
    <location>
        <begin position="26"/>
        <end position="45"/>
    </location>
</feature>
<evidence type="ECO:0000313" key="11">
    <source>
        <dbReference type="Proteomes" id="UP000324091"/>
    </source>
</evidence>
<reference evidence="10 11" key="1">
    <citation type="submission" date="2019-04" db="EMBL/GenBank/DDBJ databases">
        <title>Chromosome genome assembly for Takifugu flavidus.</title>
        <authorList>
            <person name="Xiao S."/>
        </authorList>
    </citation>
    <scope>NUCLEOTIDE SEQUENCE [LARGE SCALE GENOMIC DNA]</scope>
    <source>
        <strain evidence="10">HTHZ2018</strain>
        <tissue evidence="10">Muscle</tissue>
    </source>
</reference>
<proteinExistence type="inferred from homology"/>
<dbReference type="GO" id="GO:0005886">
    <property type="term" value="C:plasma membrane"/>
    <property type="evidence" value="ECO:0007669"/>
    <property type="project" value="TreeGrafter"/>
</dbReference>
<dbReference type="Proteomes" id="UP000324091">
    <property type="component" value="Chromosome 2"/>
</dbReference>
<comment type="subcellular location">
    <subcellularLocation>
        <location evidence="1">Membrane</location>
        <topology evidence="1">Multi-pass membrane protein</topology>
    </subcellularLocation>
</comment>
<comment type="caution">
    <text evidence="10">The sequence shown here is derived from an EMBL/GenBank/DDBJ whole genome shotgun (WGS) entry which is preliminary data.</text>
</comment>
<dbReference type="PANTHER" id="PTHR32261">
    <property type="entry name" value="CALCIUM HOMEOSTASIS MODULATOR PROTEIN"/>
    <property type="match status" value="1"/>
</dbReference>
<evidence type="ECO:0000313" key="10">
    <source>
        <dbReference type="EMBL" id="TWW67476.1"/>
    </source>
</evidence>
<evidence type="ECO:0000256" key="3">
    <source>
        <dbReference type="ARBA" id="ARBA00022448"/>
    </source>
</evidence>
<evidence type="ECO:0000256" key="9">
    <source>
        <dbReference type="SAM" id="Phobius"/>
    </source>
</evidence>
<evidence type="ECO:0000256" key="7">
    <source>
        <dbReference type="ARBA" id="ARBA00023136"/>
    </source>
</evidence>
<feature type="transmembrane region" description="Helical" evidence="9">
    <location>
        <begin position="162"/>
        <end position="182"/>
    </location>
</feature>
<accession>A0A5C6NK17</accession>
<keyword evidence="6" id="KW-0406">Ion transport</keyword>
<keyword evidence="3" id="KW-0813">Transport</keyword>
<keyword evidence="8" id="KW-0407">Ion channel</keyword>